<organism evidence="1">
    <name type="scientific">Anopheles atroparvus</name>
    <name type="common">European mosquito</name>
    <dbReference type="NCBI Taxonomy" id="41427"/>
    <lineage>
        <taxon>Eukaryota</taxon>
        <taxon>Metazoa</taxon>
        <taxon>Ecdysozoa</taxon>
        <taxon>Arthropoda</taxon>
        <taxon>Hexapoda</taxon>
        <taxon>Insecta</taxon>
        <taxon>Pterygota</taxon>
        <taxon>Neoptera</taxon>
        <taxon>Endopterygota</taxon>
        <taxon>Diptera</taxon>
        <taxon>Nematocera</taxon>
        <taxon>Culicoidea</taxon>
        <taxon>Culicidae</taxon>
        <taxon>Anophelinae</taxon>
        <taxon>Anopheles</taxon>
    </lineage>
</organism>
<dbReference type="EnsemblMetazoa" id="AATE014684-RA">
    <property type="protein sequence ID" value="AATE014684-PA.1"/>
    <property type="gene ID" value="AATE014684"/>
</dbReference>
<dbReference type="VEuPathDB" id="VectorBase:AATE014684"/>
<protein>
    <submittedName>
        <fullName evidence="1">Uncharacterized protein</fullName>
    </submittedName>
</protein>
<accession>A0A182JAY4</accession>
<dbReference type="STRING" id="41427.A0A182JAY4"/>
<reference evidence="1" key="1">
    <citation type="submission" date="2022-08" db="UniProtKB">
        <authorList>
            <consortium name="EnsemblMetazoa"/>
        </authorList>
    </citation>
    <scope>IDENTIFICATION</scope>
    <source>
        <strain evidence="1">EBRO</strain>
    </source>
</reference>
<evidence type="ECO:0000313" key="1">
    <source>
        <dbReference type="EnsemblMetazoa" id="AATE014684-PA.1"/>
    </source>
</evidence>
<dbReference type="AlphaFoldDB" id="A0A182JAY4"/>
<proteinExistence type="predicted"/>
<dbReference type="EMBL" id="AXCP01008511">
    <property type="status" value="NOT_ANNOTATED_CDS"/>
    <property type="molecule type" value="Genomic_DNA"/>
</dbReference>
<name>A0A182JAY4_ANOAO</name>
<sequence length="138" mass="15694">MYLFLTRIEPDVTSDEIANMVRKLLGTTDVVVFNLTPRERDPSTLSFISFKVGVSASLRDTALSSDTWPQDLHFREFTDRRPYPRLNLRPNFRLHPTPPESPNNVAIGDPSDGYLPPPSPFTDYATRLQTPGIFQHGY</sequence>